<evidence type="ECO:0000256" key="1">
    <source>
        <dbReference type="SAM" id="Coils"/>
    </source>
</evidence>
<feature type="region of interest" description="Disordered" evidence="2">
    <location>
        <begin position="245"/>
        <end position="371"/>
    </location>
</feature>
<feature type="domain" description="RUN" evidence="4">
    <location>
        <begin position="34"/>
        <end position="177"/>
    </location>
</feature>
<evidence type="ECO:0000259" key="4">
    <source>
        <dbReference type="PROSITE" id="PS50826"/>
    </source>
</evidence>
<feature type="compositionally biased region" description="Polar residues" evidence="2">
    <location>
        <begin position="320"/>
        <end position="335"/>
    </location>
</feature>
<dbReference type="OMA" id="TIPHVKL"/>
<dbReference type="Pfam" id="PF00787">
    <property type="entry name" value="PX"/>
    <property type="match status" value="1"/>
</dbReference>
<evidence type="ECO:0000313" key="6">
    <source>
        <dbReference type="RefSeq" id="XP_022089361.1"/>
    </source>
</evidence>
<dbReference type="SUPFAM" id="SSF64268">
    <property type="entry name" value="PX domain"/>
    <property type="match status" value="1"/>
</dbReference>
<dbReference type="Proteomes" id="UP000694845">
    <property type="component" value="Unplaced"/>
</dbReference>
<keyword evidence="1" id="KW-0175">Coiled coil</keyword>
<dbReference type="InterPro" id="IPR037916">
    <property type="entry name" value="SNX29_PX"/>
</dbReference>
<evidence type="ECO:0000256" key="2">
    <source>
        <dbReference type="SAM" id="MobiDB-lite"/>
    </source>
</evidence>
<dbReference type="CTD" id="92017"/>
<dbReference type="RefSeq" id="XP_022089361.1">
    <property type="nucleotide sequence ID" value="XM_022233669.1"/>
</dbReference>
<dbReference type="SMART" id="SM00593">
    <property type="entry name" value="RUN"/>
    <property type="match status" value="1"/>
</dbReference>
<proteinExistence type="predicted"/>
<gene>
    <name evidence="6" type="primary">LOC110978567</name>
</gene>
<dbReference type="InterPro" id="IPR004012">
    <property type="entry name" value="Run_dom"/>
</dbReference>
<protein>
    <submittedName>
        <fullName evidence="6">Sorting nexin-29-like</fullName>
    </submittedName>
</protein>
<feature type="domain" description="PX" evidence="3">
    <location>
        <begin position="804"/>
        <end position="927"/>
    </location>
</feature>
<dbReference type="CDD" id="cd17689">
    <property type="entry name" value="RUN_SNX29"/>
    <property type="match status" value="1"/>
</dbReference>
<dbReference type="GeneID" id="110978567"/>
<feature type="compositionally biased region" description="Basic and acidic residues" evidence="2">
    <location>
        <begin position="267"/>
        <end position="278"/>
    </location>
</feature>
<dbReference type="InterPro" id="IPR036871">
    <property type="entry name" value="PX_dom_sf"/>
</dbReference>
<feature type="coiled-coil region" evidence="1">
    <location>
        <begin position="609"/>
        <end position="643"/>
    </location>
</feature>
<dbReference type="InterPro" id="IPR037213">
    <property type="entry name" value="Run_dom_sf"/>
</dbReference>
<keyword evidence="5" id="KW-1185">Reference proteome</keyword>
<feature type="compositionally biased region" description="Polar residues" evidence="2">
    <location>
        <begin position="296"/>
        <end position="307"/>
    </location>
</feature>
<name>A0A8B7YCF5_ACAPL</name>
<dbReference type="Pfam" id="PF02759">
    <property type="entry name" value="RUN"/>
    <property type="match status" value="1"/>
</dbReference>
<dbReference type="PANTHER" id="PTHR47194">
    <property type="entry name" value="SORTING NEXIN-29-RELATED"/>
    <property type="match status" value="1"/>
</dbReference>
<organism evidence="5 6">
    <name type="scientific">Acanthaster planci</name>
    <name type="common">Crown-of-thorns starfish</name>
    <dbReference type="NCBI Taxonomy" id="133434"/>
    <lineage>
        <taxon>Eukaryota</taxon>
        <taxon>Metazoa</taxon>
        <taxon>Echinodermata</taxon>
        <taxon>Eleutherozoa</taxon>
        <taxon>Asterozoa</taxon>
        <taxon>Asteroidea</taxon>
        <taxon>Valvatacea</taxon>
        <taxon>Valvatida</taxon>
        <taxon>Acanthasteridae</taxon>
        <taxon>Acanthaster</taxon>
    </lineage>
</organism>
<dbReference type="InterPro" id="IPR047329">
    <property type="entry name" value="RUN_SNX29"/>
</dbReference>
<dbReference type="KEGG" id="aplc:110978567"/>
<dbReference type="Gene3D" id="3.30.1520.10">
    <property type="entry name" value="Phox-like domain"/>
    <property type="match status" value="1"/>
</dbReference>
<dbReference type="Gene3D" id="1.20.58.900">
    <property type="match status" value="1"/>
</dbReference>
<accession>A0A8B7YCF5</accession>
<dbReference type="PANTHER" id="PTHR47194:SF3">
    <property type="entry name" value="SORTING NEXIN 29"/>
    <property type="match status" value="1"/>
</dbReference>
<dbReference type="PROSITE" id="PS50826">
    <property type="entry name" value="RUN"/>
    <property type="match status" value="1"/>
</dbReference>
<feature type="region of interest" description="Disordered" evidence="2">
    <location>
        <begin position="927"/>
        <end position="956"/>
    </location>
</feature>
<evidence type="ECO:0000313" key="5">
    <source>
        <dbReference type="Proteomes" id="UP000694845"/>
    </source>
</evidence>
<dbReference type="CDD" id="cd07277">
    <property type="entry name" value="PX_RUN"/>
    <property type="match status" value="1"/>
</dbReference>
<dbReference type="PROSITE" id="PS50195">
    <property type="entry name" value="PX"/>
    <property type="match status" value="1"/>
</dbReference>
<dbReference type="OrthoDB" id="428895at2759"/>
<reference evidence="6" key="1">
    <citation type="submission" date="2025-08" db="UniProtKB">
        <authorList>
            <consortium name="RefSeq"/>
        </authorList>
    </citation>
    <scope>IDENTIFICATION</scope>
</reference>
<sequence>MEHLPQERQHLLDRLLDAVKQCQVRFGGRTELATDSDSRVSCLCAQFEAVLMHGLKRGTSNPLTALKQMTGIPLIKPDAEQAFWPVIRENLTKHELQRYMSLKHITTDAGRARAWLRSTLNERSLERYLHSILATQGMLKQYYEPWAFLLDEERSSMIPTMARGLGSILFAINIDKDELNGTKQGPSLSSLIQAPEVVHSESMIQQDPEPVYVTATTTGATSDRKEKKKKKKKSFVSIVSFNDDDSGSTVVSCGSPPSRLHHHPRPRKDSAGNKDSLPKEAGQNNVSKKTVGFNVPSGQVQTMSDTSAGLPEVRLGPDLSQPSAQPLSNSTNHAHLQSLPGRGATVSNESLPNLPASVASIPREDSDKELANSSRYLPQVAEASQSIHGLAQPSQPIPVQIRATQNAQAPSQIPSQSTTANIPRQQDNGNNPDNGSLINQTVQQLATSFPAKTPPPTPDNAAFIQQYDHMRATVDAESVADRLRQQEIFPKTGSESSSFDADTVEGTPPKGLEVADNAQLRSIPSRQSFHIIGGGDDDSEVAMYPVNEDSASQQDTQSTDSSMLGFGAETENAALGLLLAQKSLKESIQSTMDPGTPEDTLSSYQTMSNDELKQAVLAMMNRNDDLQEQNRSLRSLLDSEMEHTGTIRAQLEELKCHSVEMEEKLLTQLGALTRENEVLKHQLKKYVGAVQMLRRDGSQAIEGLPGIRATEPQPPIPEPKLGLKQSDQVEEYERKLIQVAEMHGELMEFNDYLSRQLKQRDNLVRRLQDELVDLRGPLPRDQTAAVGLLNSGSDSDSLSSNQRALVNIWIPSAFLRGRGSEAYHVYQIYVRIRDEEWNVYRRYTEFRELHLRIRKNHAIVNTFDFPPKKAVGNKDSKFVEERRKKLQHYIRCVVNFFVDNSSELTENPCKEKLLSVLPFFKDEPTRKQTRPASASRSNKLVAGRQAVPETPTYDGL</sequence>
<dbReference type="InterPro" id="IPR001683">
    <property type="entry name" value="PX_dom"/>
</dbReference>
<feature type="region of interest" description="Disordered" evidence="2">
    <location>
        <begin position="491"/>
        <end position="510"/>
    </location>
</feature>
<feature type="region of interest" description="Disordered" evidence="2">
    <location>
        <begin position="705"/>
        <end position="725"/>
    </location>
</feature>
<dbReference type="AlphaFoldDB" id="A0A8B7YCF5"/>
<dbReference type="GO" id="GO:0035091">
    <property type="term" value="F:phosphatidylinositol binding"/>
    <property type="evidence" value="ECO:0007669"/>
    <property type="project" value="InterPro"/>
</dbReference>
<dbReference type="SUPFAM" id="SSF140741">
    <property type="entry name" value="RUN domain-like"/>
    <property type="match status" value="1"/>
</dbReference>
<feature type="region of interest" description="Disordered" evidence="2">
    <location>
        <begin position="403"/>
        <end position="437"/>
    </location>
</feature>
<dbReference type="SMART" id="SM00312">
    <property type="entry name" value="PX"/>
    <property type="match status" value="1"/>
</dbReference>
<evidence type="ECO:0000259" key="3">
    <source>
        <dbReference type="PROSITE" id="PS50195"/>
    </source>
</evidence>